<name>A0A9X2D845_9ACTN</name>
<keyword evidence="6 11" id="KW-0418">Kinase</keyword>
<dbReference type="PANTHER" id="PTHR24421:SF10">
    <property type="entry name" value="NITRATE_NITRITE SENSOR PROTEIN NARQ"/>
    <property type="match status" value="1"/>
</dbReference>
<dbReference type="InterPro" id="IPR003594">
    <property type="entry name" value="HATPase_dom"/>
</dbReference>
<dbReference type="CDD" id="cd16917">
    <property type="entry name" value="HATPase_UhpB-NarQ-NarX-like"/>
    <property type="match status" value="1"/>
</dbReference>
<dbReference type="AlphaFoldDB" id="A0A9X2D845"/>
<dbReference type="RefSeq" id="WP_250827532.1">
    <property type="nucleotide sequence ID" value="NZ_JAMOIL010000013.1"/>
</dbReference>
<dbReference type="SMART" id="SM00387">
    <property type="entry name" value="HATPase_c"/>
    <property type="match status" value="1"/>
</dbReference>
<feature type="domain" description="Histidine kinase/HSP90-like ATPase" evidence="10">
    <location>
        <begin position="316"/>
        <end position="408"/>
    </location>
</feature>
<proteinExistence type="predicted"/>
<dbReference type="GO" id="GO:0000155">
    <property type="term" value="F:phosphorelay sensor kinase activity"/>
    <property type="evidence" value="ECO:0007669"/>
    <property type="project" value="InterPro"/>
</dbReference>
<sequence>MSLLDPVRRRAGVRPPLPAVASPEAEARARQYWWVNAFALTSATVALAVAYLAGARFVTIAQDLLVMSLALLVLLGSAPWVQRHGGRAAGASVLASTLLFSLGAVWVTPFLAPLAVLALLVPLMVTMPLLDRRLLVVTTAVVLAGVAVVSGLGEWRRAASPVPSSVGPVVSLVVFTPMVVGVIAWVVLDTYRRLEAQSAELRASREQVVRAADAARRTLERDLHDGAQQRLVGLSLRLGGMRTLVEAGDCDAVLRSLDEAVEENIAAVRELRELARGIYPAVLTERGLVPALRAAALQVPVPCGVDGGDVPRYPENVEAAVYFCVLEALQNATKHARATEVRIEVWDEAGPAFRVRDDGVGFHVDEATRSGGGLAGMEARIVAIGGRWGVASAPGEGTSIGGVVPSEPR</sequence>
<dbReference type="Pfam" id="PF07730">
    <property type="entry name" value="HisKA_3"/>
    <property type="match status" value="1"/>
</dbReference>
<keyword evidence="7" id="KW-0067">ATP-binding</keyword>
<keyword evidence="12" id="KW-1185">Reference proteome</keyword>
<feature type="transmembrane region" description="Helical" evidence="9">
    <location>
        <begin position="64"/>
        <end position="81"/>
    </location>
</feature>
<accession>A0A9X2D845</accession>
<evidence type="ECO:0000256" key="3">
    <source>
        <dbReference type="ARBA" id="ARBA00022553"/>
    </source>
</evidence>
<feature type="transmembrane region" description="Helical" evidence="9">
    <location>
        <begin position="32"/>
        <end position="52"/>
    </location>
</feature>
<dbReference type="Proteomes" id="UP001139485">
    <property type="component" value="Unassembled WGS sequence"/>
</dbReference>
<dbReference type="GO" id="GO:0046983">
    <property type="term" value="F:protein dimerization activity"/>
    <property type="evidence" value="ECO:0007669"/>
    <property type="project" value="InterPro"/>
</dbReference>
<feature type="transmembrane region" description="Helical" evidence="9">
    <location>
        <begin position="93"/>
        <end position="122"/>
    </location>
</feature>
<gene>
    <name evidence="11" type="ORF">M8330_12150</name>
</gene>
<keyword evidence="8" id="KW-0902">Two-component regulatory system</keyword>
<dbReference type="EMBL" id="JAMOIL010000013">
    <property type="protein sequence ID" value="MCM0621042.1"/>
    <property type="molecule type" value="Genomic_DNA"/>
</dbReference>
<keyword evidence="9" id="KW-0812">Transmembrane</keyword>
<keyword evidence="9" id="KW-0472">Membrane</keyword>
<dbReference type="PANTHER" id="PTHR24421">
    <property type="entry name" value="NITRATE/NITRITE SENSOR PROTEIN NARX-RELATED"/>
    <property type="match status" value="1"/>
</dbReference>
<evidence type="ECO:0000256" key="8">
    <source>
        <dbReference type="ARBA" id="ARBA00023012"/>
    </source>
</evidence>
<dbReference type="InterPro" id="IPR011712">
    <property type="entry name" value="Sig_transdc_His_kin_sub3_dim/P"/>
</dbReference>
<evidence type="ECO:0000256" key="2">
    <source>
        <dbReference type="ARBA" id="ARBA00012438"/>
    </source>
</evidence>
<keyword evidence="3" id="KW-0597">Phosphoprotein</keyword>
<dbReference type="Gene3D" id="3.30.565.10">
    <property type="entry name" value="Histidine kinase-like ATPase, C-terminal domain"/>
    <property type="match status" value="1"/>
</dbReference>
<keyword evidence="4" id="KW-0808">Transferase</keyword>
<dbReference type="Pfam" id="PF02518">
    <property type="entry name" value="HATPase_c"/>
    <property type="match status" value="1"/>
</dbReference>
<dbReference type="InterPro" id="IPR036890">
    <property type="entry name" value="HATPase_C_sf"/>
</dbReference>
<evidence type="ECO:0000256" key="5">
    <source>
        <dbReference type="ARBA" id="ARBA00022741"/>
    </source>
</evidence>
<dbReference type="GO" id="GO:0016020">
    <property type="term" value="C:membrane"/>
    <property type="evidence" value="ECO:0007669"/>
    <property type="project" value="InterPro"/>
</dbReference>
<comment type="catalytic activity">
    <reaction evidence="1">
        <text>ATP + protein L-histidine = ADP + protein N-phospho-L-histidine.</text>
        <dbReference type="EC" id="2.7.13.3"/>
    </reaction>
</comment>
<reference evidence="11" key="1">
    <citation type="submission" date="2022-05" db="EMBL/GenBank/DDBJ databases">
        <authorList>
            <person name="Tuo L."/>
        </authorList>
    </citation>
    <scope>NUCLEOTIDE SEQUENCE</scope>
    <source>
        <strain evidence="11">BSK12Z-4</strain>
    </source>
</reference>
<dbReference type="SUPFAM" id="SSF55874">
    <property type="entry name" value="ATPase domain of HSP90 chaperone/DNA topoisomerase II/histidine kinase"/>
    <property type="match status" value="1"/>
</dbReference>
<feature type="transmembrane region" description="Helical" evidence="9">
    <location>
        <begin position="134"/>
        <end position="153"/>
    </location>
</feature>
<evidence type="ECO:0000256" key="7">
    <source>
        <dbReference type="ARBA" id="ARBA00022840"/>
    </source>
</evidence>
<evidence type="ECO:0000256" key="4">
    <source>
        <dbReference type="ARBA" id="ARBA00022679"/>
    </source>
</evidence>
<protein>
    <recommendedName>
        <fullName evidence="2">histidine kinase</fullName>
        <ecNumber evidence="2">2.7.13.3</ecNumber>
    </recommendedName>
</protein>
<organism evidence="11 12">
    <name type="scientific">Nocardioides bruguierae</name>
    <dbReference type="NCBI Taxonomy" id="2945102"/>
    <lineage>
        <taxon>Bacteria</taxon>
        <taxon>Bacillati</taxon>
        <taxon>Actinomycetota</taxon>
        <taxon>Actinomycetes</taxon>
        <taxon>Propionibacteriales</taxon>
        <taxon>Nocardioidaceae</taxon>
        <taxon>Nocardioides</taxon>
    </lineage>
</organism>
<comment type="caution">
    <text evidence="11">The sequence shown here is derived from an EMBL/GenBank/DDBJ whole genome shotgun (WGS) entry which is preliminary data.</text>
</comment>
<evidence type="ECO:0000313" key="11">
    <source>
        <dbReference type="EMBL" id="MCM0621042.1"/>
    </source>
</evidence>
<feature type="transmembrane region" description="Helical" evidence="9">
    <location>
        <begin position="165"/>
        <end position="188"/>
    </location>
</feature>
<dbReference type="Gene3D" id="1.20.5.1930">
    <property type="match status" value="1"/>
</dbReference>
<evidence type="ECO:0000256" key="1">
    <source>
        <dbReference type="ARBA" id="ARBA00000085"/>
    </source>
</evidence>
<dbReference type="InterPro" id="IPR050482">
    <property type="entry name" value="Sensor_HK_TwoCompSys"/>
</dbReference>
<evidence type="ECO:0000313" key="12">
    <source>
        <dbReference type="Proteomes" id="UP001139485"/>
    </source>
</evidence>
<dbReference type="EC" id="2.7.13.3" evidence="2"/>
<dbReference type="GO" id="GO:0005524">
    <property type="term" value="F:ATP binding"/>
    <property type="evidence" value="ECO:0007669"/>
    <property type="project" value="UniProtKB-KW"/>
</dbReference>
<evidence type="ECO:0000256" key="6">
    <source>
        <dbReference type="ARBA" id="ARBA00022777"/>
    </source>
</evidence>
<keyword evidence="5" id="KW-0547">Nucleotide-binding</keyword>
<evidence type="ECO:0000259" key="10">
    <source>
        <dbReference type="SMART" id="SM00387"/>
    </source>
</evidence>
<keyword evidence="9" id="KW-1133">Transmembrane helix</keyword>
<evidence type="ECO:0000256" key="9">
    <source>
        <dbReference type="SAM" id="Phobius"/>
    </source>
</evidence>